<gene>
    <name evidence="3" type="ORF">GJU40_15420</name>
</gene>
<accession>A0A7X2J156</accession>
<feature type="transmembrane region" description="Helical" evidence="1">
    <location>
        <begin position="98"/>
        <end position="123"/>
    </location>
</feature>
<name>A0A7X2J156_9BACI</name>
<feature type="transmembrane region" description="Helical" evidence="1">
    <location>
        <begin position="12"/>
        <end position="44"/>
    </location>
</feature>
<dbReference type="OrthoDB" id="449657at2"/>
<dbReference type="Proteomes" id="UP000448867">
    <property type="component" value="Unassembled WGS sequence"/>
</dbReference>
<keyword evidence="4" id="KW-1185">Reference proteome</keyword>
<keyword evidence="3" id="KW-0378">Hydrolase</keyword>
<dbReference type="GO" id="GO:0008237">
    <property type="term" value="F:metallopeptidase activity"/>
    <property type="evidence" value="ECO:0007669"/>
    <property type="project" value="UniProtKB-KW"/>
</dbReference>
<keyword evidence="3" id="KW-0482">Metalloprotease</keyword>
<dbReference type="GO" id="GO:0006508">
    <property type="term" value="P:proteolysis"/>
    <property type="evidence" value="ECO:0007669"/>
    <property type="project" value="UniProtKB-KW"/>
</dbReference>
<dbReference type="EMBL" id="WKKI01000037">
    <property type="protein sequence ID" value="MRX73533.1"/>
    <property type="molecule type" value="Genomic_DNA"/>
</dbReference>
<feature type="transmembrane region" description="Helical" evidence="1">
    <location>
        <begin position="64"/>
        <end position="86"/>
    </location>
</feature>
<dbReference type="Pfam" id="PF02517">
    <property type="entry name" value="Rce1-like"/>
    <property type="match status" value="1"/>
</dbReference>
<comment type="caution">
    <text evidence="3">The sequence shown here is derived from an EMBL/GenBank/DDBJ whole genome shotgun (WGS) entry which is preliminary data.</text>
</comment>
<keyword evidence="1" id="KW-1133">Transmembrane helix</keyword>
<reference evidence="3 4" key="1">
    <citation type="submission" date="2019-11" db="EMBL/GenBank/DDBJ databases">
        <title>Bacillus lacus genome.</title>
        <authorList>
            <person name="Allen C.J."/>
            <person name="Newman J.D."/>
        </authorList>
    </citation>
    <scope>NUCLEOTIDE SEQUENCE [LARGE SCALE GENOMIC DNA]</scope>
    <source>
        <strain evidence="3 4">KCTC 33946</strain>
    </source>
</reference>
<protein>
    <submittedName>
        <fullName evidence="3">CPBP family intramembrane metalloprotease</fullName>
    </submittedName>
</protein>
<feature type="transmembrane region" description="Helical" evidence="1">
    <location>
        <begin position="194"/>
        <end position="215"/>
    </location>
</feature>
<evidence type="ECO:0000259" key="2">
    <source>
        <dbReference type="Pfam" id="PF02517"/>
    </source>
</evidence>
<dbReference type="GO" id="GO:0080120">
    <property type="term" value="P:CAAX-box protein maturation"/>
    <property type="evidence" value="ECO:0007669"/>
    <property type="project" value="UniProtKB-ARBA"/>
</dbReference>
<dbReference type="AlphaFoldDB" id="A0A7X2J156"/>
<keyword evidence="1" id="KW-0472">Membrane</keyword>
<evidence type="ECO:0000256" key="1">
    <source>
        <dbReference type="SAM" id="Phobius"/>
    </source>
</evidence>
<keyword evidence="3" id="KW-0645">Protease</keyword>
<dbReference type="RefSeq" id="WP_154308993.1">
    <property type="nucleotide sequence ID" value="NZ_WKKI01000037.1"/>
</dbReference>
<feature type="transmembrane region" description="Helical" evidence="1">
    <location>
        <begin position="171"/>
        <end position="187"/>
    </location>
</feature>
<feature type="domain" description="CAAX prenyl protease 2/Lysostaphin resistance protein A-like" evidence="2">
    <location>
        <begin position="110"/>
        <end position="205"/>
    </location>
</feature>
<evidence type="ECO:0000313" key="4">
    <source>
        <dbReference type="Proteomes" id="UP000448867"/>
    </source>
</evidence>
<keyword evidence="1" id="KW-0812">Transmembrane</keyword>
<dbReference type="InterPro" id="IPR003675">
    <property type="entry name" value="Rce1/LyrA-like_dom"/>
</dbReference>
<evidence type="ECO:0000313" key="3">
    <source>
        <dbReference type="EMBL" id="MRX73533.1"/>
    </source>
</evidence>
<sequence>MFKTSALCLGPAVMIFFGLHVFQSVPLTFLLFYGWLVTFSFLYVRTQSRFNLIFWRSFLALRPVVIGILSGVIFLLIIYGTVSLFVDTFFNLEQVRMLLISWSFTGNYVFGLAFVLVFINPVLEEVYWRGYMMDRFLRTSGPLSAIAVTSFFYAFYHLLSIWYIFSWPYNLLIVLPVFVAGIVWGLFKYKLRSVSAPIISHSFADGGILLVYFTYVAV</sequence>
<dbReference type="GO" id="GO:0004175">
    <property type="term" value="F:endopeptidase activity"/>
    <property type="evidence" value="ECO:0007669"/>
    <property type="project" value="UniProtKB-ARBA"/>
</dbReference>
<proteinExistence type="predicted"/>
<organism evidence="3 4">
    <name type="scientific">Metabacillus lacus</name>
    <dbReference type="NCBI Taxonomy" id="1983721"/>
    <lineage>
        <taxon>Bacteria</taxon>
        <taxon>Bacillati</taxon>
        <taxon>Bacillota</taxon>
        <taxon>Bacilli</taxon>
        <taxon>Bacillales</taxon>
        <taxon>Bacillaceae</taxon>
        <taxon>Metabacillus</taxon>
    </lineage>
</organism>
<feature type="transmembrane region" description="Helical" evidence="1">
    <location>
        <begin position="143"/>
        <end position="165"/>
    </location>
</feature>